<keyword evidence="4" id="KW-0378">Hydrolase</keyword>
<evidence type="ECO:0000256" key="2">
    <source>
        <dbReference type="ARBA" id="ARBA00022741"/>
    </source>
</evidence>
<dbReference type="InterPro" id="IPR049730">
    <property type="entry name" value="SNF2/RAD54-like_C"/>
</dbReference>
<evidence type="ECO:0000256" key="3">
    <source>
        <dbReference type="ARBA" id="ARBA00022771"/>
    </source>
</evidence>
<feature type="domain" description="RING-type" evidence="9">
    <location>
        <begin position="743"/>
        <end position="793"/>
    </location>
</feature>
<dbReference type="PANTHER" id="PTHR45626">
    <property type="entry name" value="TRANSCRIPTION TERMINATION FACTOR 2-RELATED"/>
    <property type="match status" value="1"/>
</dbReference>
<organism evidence="12 13">
    <name type="scientific">Madurella fahalii</name>
    <dbReference type="NCBI Taxonomy" id="1157608"/>
    <lineage>
        <taxon>Eukaryota</taxon>
        <taxon>Fungi</taxon>
        <taxon>Dikarya</taxon>
        <taxon>Ascomycota</taxon>
        <taxon>Pezizomycotina</taxon>
        <taxon>Sordariomycetes</taxon>
        <taxon>Sordariomycetidae</taxon>
        <taxon>Sordariales</taxon>
        <taxon>Sordariales incertae sedis</taxon>
        <taxon>Madurella</taxon>
    </lineage>
</organism>
<gene>
    <name evidence="12" type="ORF">MFIFM68171_04753</name>
</gene>
<keyword evidence="6" id="KW-0067">ATP-binding</keyword>
<dbReference type="InterPro" id="IPR014001">
    <property type="entry name" value="Helicase_ATP-bd"/>
</dbReference>
<dbReference type="GeneID" id="98175496"/>
<dbReference type="PANTHER" id="PTHR45626:SF52">
    <property type="entry name" value="SINGLE-STRANDED DNA-DEPENDENT ATPASE (EUROFUNG)"/>
    <property type="match status" value="1"/>
</dbReference>
<dbReference type="InterPro" id="IPR017907">
    <property type="entry name" value="Znf_RING_CS"/>
</dbReference>
<protein>
    <submittedName>
        <fullName evidence="12">DNA repair and recombination protein rad5c</fullName>
    </submittedName>
</protein>
<evidence type="ECO:0000313" key="12">
    <source>
        <dbReference type="EMBL" id="GAB1314543.1"/>
    </source>
</evidence>
<keyword evidence="2" id="KW-0547">Nucleotide-binding</keyword>
<dbReference type="Gene3D" id="3.40.50.300">
    <property type="entry name" value="P-loop containing nucleotide triphosphate hydrolases"/>
    <property type="match status" value="1"/>
</dbReference>
<keyword evidence="5" id="KW-0862">Zinc</keyword>
<feature type="region of interest" description="Disordered" evidence="8">
    <location>
        <begin position="123"/>
        <end position="153"/>
    </location>
</feature>
<dbReference type="InterPro" id="IPR038718">
    <property type="entry name" value="SNF2-like_sf"/>
</dbReference>
<evidence type="ECO:0000256" key="4">
    <source>
        <dbReference type="ARBA" id="ARBA00022801"/>
    </source>
</evidence>
<dbReference type="InterPro" id="IPR001841">
    <property type="entry name" value="Znf_RING"/>
</dbReference>
<accession>A0ABQ0G9V0</accession>
<dbReference type="Pfam" id="PF00271">
    <property type="entry name" value="Helicase_C"/>
    <property type="match status" value="1"/>
</dbReference>
<keyword evidence="13" id="KW-1185">Reference proteome</keyword>
<evidence type="ECO:0000256" key="5">
    <source>
        <dbReference type="ARBA" id="ARBA00022833"/>
    </source>
</evidence>
<dbReference type="CDD" id="cd18008">
    <property type="entry name" value="DEXDc_SHPRH-like"/>
    <property type="match status" value="1"/>
</dbReference>
<evidence type="ECO:0000256" key="8">
    <source>
        <dbReference type="SAM" id="MobiDB-lite"/>
    </source>
</evidence>
<evidence type="ECO:0000256" key="7">
    <source>
        <dbReference type="PROSITE-ProRule" id="PRU00175"/>
    </source>
</evidence>
<dbReference type="PROSITE" id="PS50089">
    <property type="entry name" value="ZF_RING_2"/>
    <property type="match status" value="1"/>
</dbReference>
<dbReference type="PROSITE" id="PS51192">
    <property type="entry name" value="HELICASE_ATP_BIND_1"/>
    <property type="match status" value="1"/>
</dbReference>
<name>A0ABQ0G9V0_9PEZI</name>
<dbReference type="InterPro" id="IPR000330">
    <property type="entry name" value="SNF2_N"/>
</dbReference>
<dbReference type="Proteomes" id="UP001628179">
    <property type="component" value="Unassembled WGS sequence"/>
</dbReference>
<dbReference type="InterPro" id="IPR001650">
    <property type="entry name" value="Helicase_C-like"/>
</dbReference>
<dbReference type="RefSeq" id="XP_070916274.1">
    <property type="nucleotide sequence ID" value="XM_071060173.1"/>
</dbReference>
<evidence type="ECO:0000259" key="9">
    <source>
        <dbReference type="PROSITE" id="PS50089"/>
    </source>
</evidence>
<dbReference type="PROSITE" id="PS51194">
    <property type="entry name" value="HELICASE_CTER"/>
    <property type="match status" value="1"/>
</dbReference>
<evidence type="ECO:0000259" key="11">
    <source>
        <dbReference type="PROSITE" id="PS51194"/>
    </source>
</evidence>
<dbReference type="CDD" id="cd18793">
    <property type="entry name" value="SF2_C_SNF"/>
    <property type="match status" value="1"/>
</dbReference>
<evidence type="ECO:0000256" key="6">
    <source>
        <dbReference type="ARBA" id="ARBA00022840"/>
    </source>
</evidence>
<feature type="domain" description="Helicase ATP-binding" evidence="10">
    <location>
        <begin position="418"/>
        <end position="603"/>
    </location>
</feature>
<dbReference type="PROSITE" id="PS00518">
    <property type="entry name" value="ZF_RING_1"/>
    <property type="match status" value="1"/>
</dbReference>
<evidence type="ECO:0000256" key="1">
    <source>
        <dbReference type="ARBA" id="ARBA00022723"/>
    </source>
</evidence>
<evidence type="ECO:0000313" key="13">
    <source>
        <dbReference type="Proteomes" id="UP001628179"/>
    </source>
</evidence>
<feature type="compositionally biased region" description="Low complexity" evidence="8">
    <location>
        <begin position="127"/>
        <end position="147"/>
    </location>
</feature>
<keyword evidence="3 7" id="KW-0863">Zinc-finger</keyword>
<dbReference type="Pfam" id="PF00176">
    <property type="entry name" value="SNF2-rel_dom"/>
    <property type="match status" value="1"/>
</dbReference>
<evidence type="ECO:0000259" key="10">
    <source>
        <dbReference type="PROSITE" id="PS51192"/>
    </source>
</evidence>
<dbReference type="InterPro" id="IPR027417">
    <property type="entry name" value="P-loop_NTPase"/>
</dbReference>
<dbReference type="SMART" id="SM00487">
    <property type="entry name" value="DEXDc"/>
    <property type="match status" value="1"/>
</dbReference>
<proteinExistence type="predicted"/>
<reference evidence="12 13" key="1">
    <citation type="submission" date="2024-09" db="EMBL/GenBank/DDBJ databases">
        <title>Itraconazole resistance in Madurella fahalii resulting from another homologue of gene encoding cytochrome P450 14-alpha sterol demethylase (CYP51).</title>
        <authorList>
            <person name="Yoshioka I."/>
            <person name="Fahal A.H."/>
            <person name="Kaneko S."/>
            <person name="Yaguchi T."/>
        </authorList>
    </citation>
    <scope>NUCLEOTIDE SEQUENCE [LARGE SCALE GENOMIC DNA]</scope>
    <source>
        <strain evidence="12 13">IFM 68171</strain>
    </source>
</reference>
<dbReference type="Gene3D" id="3.40.50.10810">
    <property type="entry name" value="Tandem AAA-ATPase domain"/>
    <property type="match status" value="1"/>
</dbReference>
<dbReference type="EMBL" id="BAAFSV010000002">
    <property type="protein sequence ID" value="GAB1314543.1"/>
    <property type="molecule type" value="Genomic_DNA"/>
</dbReference>
<dbReference type="InterPro" id="IPR050628">
    <property type="entry name" value="SNF2_RAD54_helicase_TF"/>
</dbReference>
<dbReference type="SMART" id="SM00490">
    <property type="entry name" value="HELICc"/>
    <property type="match status" value="1"/>
</dbReference>
<sequence length="998" mass="112617">MPNPLKRVLDPVEEVDDVINFSTGAMSGVDPRRPYQQEIWQHCDKYPDAPRQSQYHGPSYVNPGSDVPVMQPADSLPDLFSGILLDPSVSNQMSWINLDETDYNLASALTEWGNNMALPDFYPPQSTPISSQESSHSPSIASDSIQSRAESVTSTDDKETICYGMLHNVDVKLVGEMQIIAAKLGESEAGYKRFALSEQQDHILLCFHDDGNEFGYLRSGVGKTLAPLLAKSYVEFEPIVPTSDLKETIRHAKKPAEALVKVDINVYGPPRAATEVGDALSRGKLWLQKSGHARREVVHDNPHFLPLKINGSQVQSVQPVNQIANDGLARKKHRKERLRKMVEEVYKSLDNTRHLDMVEGGNRVSRKLLKHQQEALGFMLERESGHINDRYRLWKTVVLEDGREEYRHRITKARAKQDIQPDERGGGILADEMGMGKSLSILALIVKTLDDGNEWARQQNDSAEDKEALKHSRSTLVVVPSALLIYNWMNEIKKHLKGGLKVVKYHGPGRPKDLDAISDSDIVVTTYNTLTAEFLIQSKPSILHRIGWYRVVLDEAHIIRRQATAFYQACGRLHANSRWCLTGTPIQNKLGDIGALFAFIRAEPFSQASVFRKWIEVPFEQNFENPTVVKNRLVMLLEALCLRRTKDVIQLPGLRQRMRTLTFSPAEREQYENTKKTLTRIIRQRAGGDEKSSKFGLFQANLQMRLLCNHGTFQKPFSWHRRSPLDEREAVVSALGQNGEITCSGCQLPMPILGSSRLGNGFREQCAHVLCSECIEESSMPGAGEQTQHCPVCVRWLTHARVEGRVAAGGVAMPDWPAKEAIEDDDYHYFNAEGHSTKMRALVEDVRKDLRTTKSIIFSCWTRTLHLLSRHLDEAGIPYLRIDGGCPLPQRQAKLDQFAKDDEKRVLIMTTGTGGFGLNLTCANRVFIIELQWNPGVESQAIARAIRLGQENEVYVTRYVIKDTVEEEMRSQQQWKMQVAALGFEETPDMIDDEERVS</sequence>
<feature type="domain" description="Helicase C-terminal" evidence="11">
    <location>
        <begin position="838"/>
        <end position="995"/>
    </location>
</feature>
<keyword evidence="1" id="KW-0479">Metal-binding</keyword>
<dbReference type="SUPFAM" id="SSF52540">
    <property type="entry name" value="P-loop containing nucleoside triphosphate hydrolases"/>
    <property type="match status" value="2"/>
</dbReference>
<comment type="caution">
    <text evidence="12">The sequence shown here is derived from an EMBL/GenBank/DDBJ whole genome shotgun (WGS) entry which is preliminary data.</text>
</comment>